<dbReference type="GO" id="GO:0052929">
    <property type="term" value="F:ATP:3'-cytidine-cytidine-tRNA adenylyltransferase activity"/>
    <property type="evidence" value="ECO:0007669"/>
    <property type="project" value="TreeGrafter"/>
</dbReference>
<feature type="region of interest" description="Disordered" evidence="6">
    <location>
        <begin position="28"/>
        <end position="47"/>
    </location>
</feature>
<dbReference type="PANTHER" id="PTHR13734:SF5">
    <property type="entry name" value="CCA TRNA NUCLEOTIDYLTRANSFERASE, MITOCHONDRIAL"/>
    <property type="match status" value="1"/>
</dbReference>
<dbReference type="Gene3D" id="3.30.460.10">
    <property type="entry name" value="Beta Polymerase, domain 2"/>
    <property type="match status" value="1"/>
</dbReference>
<sequence length="583" mass="65857">MTISYSIPPRSLISCSTLSSVGRSLRLVTQQPTSQKRQSSHRNRGFKKFPRKTIMASASMGQATLRPGDVVATARITLTPQESKLRNLLLDVARYIDESKEIKERLELRFAGGWVRDKLLAIPSNDIDTAINSMTGYAFSLKMKEYLDLPENRLKHGIENVSNLHKIAANPEKSKHLETVTTKLLGYDLDFVNLRKETYTVDSRNPQMEFGTAREDALRRDATINALFYNIHTDEVEDFAGGLADLDARLIRTPLEPHQTFVDDPLRVLRLIRFASRLSFRIDTDSELSMGDPAILDALKLKISRERVGVEMEKMMNDKNTRTAFDLIDRLGLYTTIFTNPTAERFPQVDTSNWKNAYNCLDLIKSNESPASIYKLLVRSDESEAVAWVLAALSPWASLGSPPRPPGGKLPLPYATFAAREGIKSNNKICDVVTGASRHFREIIDLKAAVLAKESQVYERDTLGMTIRRWDANGGQWKLHVVLAILVESMGTDVTAGYDTFLQQWQKFLDHIIDMDLLEAATCKRIIDGKQLSKELKAKPGMWMAAALDLVMAWQFRNPTETDPRGAIEEVMRKREELRIPII</sequence>
<evidence type="ECO:0000256" key="2">
    <source>
        <dbReference type="ARBA" id="ARBA00022679"/>
    </source>
</evidence>
<dbReference type="InterPro" id="IPR002646">
    <property type="entry name" value="PolA_pol_head_dom"/>
</dbReference>
<evidence type="ECO:0000256" key="4">
    <source>
        <dbReference type="ARBA" id="ARBA00022884"/>
    </source>
</evidence>
<feature type="compositionally biased region" description="Polar residues" evidence="6">
    <location>
        <begin position="28"/>
        <end position="37"/>
    </location>
</feature>
<reference evidence="9" key="1">
    <citation type="submission" date="2016-03" db="EMBL/GenBank/DDBJ databases">
        <title>Updated assembly of Pseudogymnoascus destructans, the fungus causing white-nose syndrome of bats.</title>
        <authorList>
            <person name="Palmer J.M."/>
            <person name="Drees K.P."/>
            <person name="Foster J.T."/>
            <person name="Lindner D.L."/>
        </authorList>
    </citation>
    <scope>NUCLEOTIDE SEQUENCE [LARGE SCALE GENOMIC DNA]</scope>
    <source>
        <strain evidence="9">20631-21</strain>
    </source>
</reference>
<evidence type="ECO:0000256" key="5">
    <source>
        <dbReference type="RuleBase" id="RU003953"/>
    </source>
</evidence>
<organism evidence="9">
    <name type="scientific">Pseudogymnoascus destructans</name>
    <dbReference type="NCBI Taxonomy" id="655981"/>
    <lineage>
        <taxon>Eukaryota</taxon>
        <taxon>Fungi</taxon>
        <taxon>Dikarya</taxon>
        <taxon>Ascomycota</taxon>
        <taxon>Pezizomycotina</taxon>
        <taxon>Leotiomycetes</taxon>
        <taxon>Thelebolales</taxon>
        <taxon>Thelebolaceae</taxon>
        <taxon>Pseudogymnoascus</taxon>
    </lineage>
</organism>
<dbReference type="eggNOG" id="KOG2159">
    <property type="taxonomic scope" value="Eukaryota"/>
</dbReference>
<keyword evidence="3" id="KW-0547">Nucleotide-binding</keyword>
<dbReference type="PANTHER" id="PTHR13734">
    <property type="entry name" value="TRNA-NUCLEOTIDYLTRANSFERASE"/>
    <property type="match status" value="1"/>
</dbReference>
<dbReference type="EMBL" id="KV441399">
    <property type="protein sequence ID" value="OAF57730.2"/>
    <property type="molecule type" value="Genomic_DNA"/>
</dbReference>
<dbReference type="AlphaFoldDB" id="A0A177A7M3"/>
<comment type="similarity">
    <text evidence="1 5">Belongs to the tRNA nucleotidyltransferase/poly(A) polymerase family.</text>
</comment>
<dbReference type="GO" id="GO:0005739">
    <property type="term" value="C:mitochondrion"/>
    <property type="evidence" value="ECO:0007669"/>
    <property type="project" value="UniProtKB-ARBA"/>
</dbReference>
<accession>A0A177A7M3</accession>
<dbReference type="Pfam" id="PF12627">
    <property type="entry name" value="PolyA_pol_RNAbd"/>
    <property type="match status" value="1"/>
</dbReference>
<dbReference type="GO" id="GO:0000166">
    <property type="term" value="F:nucleotide binding"/>
    <property type="evidence" value="ECO:0007669"/>
    <property type="project" value="UniProtKB-KW"/>
</dbReference>
<keyword evidence="2 5" id="KW-0808">Transferase</keyword>
<evidence type="ECO:0000313" key="9">
    <source>
        <dbReference type="EMBL" id="OAF57730.2"/>
    </source>
</evidence>
<dbReference type="InterPro" id="IPR043519">
    <property type="entry name" value="NT_sf"/>
</dbReference>
<dbReference type="SUPFAM" id="SSF81891">
    <property type="entry name" value="Poly A polymerase C-terminal region-like"/>
    <property type="match status" value="1"/>
</dbReference>
<dbReference type="GO" id="GO:0003723">
    <property type="term" value="F:RNA binding"/>
    <property type="evidence" value="ECO:0007669"/>
    <property type="project" value="UniProtKB-KW"/>
</dbReference>
<proteinExistence type="inferred from homology"/>
<dbReference type="VEuPathDB" id="FungiDB:GMDG_03749"/>
<dbReference type="Proteomes" id="UP000077154">
    <property type="component" value="Unassembled WGS sequence"/>
</dbReference>
<dbReference type="OrthoDB" id="445712at2759"/>
<name>A0A177A7M3_9PEZI</name>
<feature type="domain" description="tRNA nucleotidyltransferase/poly(A) polymerase RNA and SrmB- binding" evidence="8">
    <location>
        <begin position="302"/>
        <end position="338"/>
    </location>
</feature>
<dbReference type="SUPFAM" id="SSF81301">
    <property type="entry name" value="Nucleotidyltransferase"/>
    <property type="match status" value="1"/>
</dbReference>
<dbReference type="FunFam" id="3.30.460.10:FF:000019">
    <property type="entry name" value="tRNA nucleotidyltransferase cca2"/>
    <property type="match status" value="1"/>
</dbReference>
<evidence type="ECO:0000259" key="8">
    <source>
        <dbReference type="Pfam" id="PF12627"/>
    </source>
</evidence>
<dbReference type="InterPro" id="IPR032828">
    <property type="entry name" value="PolyA_RNA-bd"/>
</dbReference>
<dbReference type="GeneID" id="36288646"/>
<dbReference type="GO" id="GO:0001680">
    <property type="term" value="P:tRNA 3'-terminal CCA addition"/>
    <property type="evidence" value="ECO:0007669"/>
    <property type="project" value="TreeGrafter"/>
</dbReference>
<feature type="compositionally biased region" description="Basic residues" evidence="6">
    <location>
        <begin position="38"/>
        <end position="47"/>
    </location>
</feature>
<dbReference type="Gene3D" id="1.10.3090.10">
    <property type="entry name" value="cca-adding enzyme, domain 2"/>
    <property type="match status" value="1"/>
</dbReference>
<dbReference type="GO" id="GO:0052927">
    <property type="term" value="F:CC tRNA cytidylyltransferase activity"/>
    <property type="evidence" value="ECO:0007669"/>
    <property type="project" value="TreeGrafter"/>
</dbReference>
<protein>
    <submittedName>
        <fullName evidence="9">CCA tRNA nucleotidyltransferase, mitochondrial</fullName>
    </submittedName>
</protein>
<dbReference type="Pfam" id="PF01743">
    <property type="entry name" value="PolyA_pol"/>
    <property type="match status" value="1"/>
</dbReference>
<keyword evidence="4 5" id="KW-0694">RNA-binding</keyword>
<gene>
    <name evidence="9" type="primary">CCA1</name>
    <name evidence="9" type="ORF">VC83_05581</name>
</gene>
<evidence type="ECO:0000259" key="7">
    <source>
        <dbReference type="Pfam" id="PF01743"/>
    </source>
</evidence>
<dbReference type="RefSeq" id="XP_024323017.1">
    <property type="nucleotide sequence ID" value="XM_024469201.1"/>
</dbReference>
<evidence type="ECO:0000256" key="3">
    <source>
        <dbReference type="ARBA" id="ARBA00022741"/>
    </source>
</evidence>
<evidence type="ECO:0000256" key="6">
    <source>
        <dbReference type="SAM" id="MobiDB-lite"/>
    </source>
</evidence>
<evidence type="ECO:0000256" key="1">
    <source>
        <dbReference type="ARBA" id="ARBA00007265"/>
    </source>
</evidence>
<feature type="domain" description="Poly A polymerase head" evidence="7">
    <location>
        <begin position="108"/>
        <end position="252"/>
    </location>
</feature>
<dbReference type="CDD" id="cd05398">
    <property type="entry name" value="NT_ClassII-CCAase"/>
    <property type="match status" value="1"/>
</dbReference>